<accession>A0A6J6W4P2</accession>
<evidence type="ECO:0000256" key="1">
    <source>
        <dbReference type="ARBA" id="ARBA00001946"/>
    </source>
</evidence>
<keyword evidence="11" id="KW-0067">ATP-binding</keyword>
<keyword evidence="12" id="KW-0460">Magnesium</keyword>
<dbReference type="InterPro" id="IPR004188">
    <property type="entry name" value="Phe-tRNA_ligase_II_N"/>
</dbReference>
<dbReference type="NCBIfam" id="TIGR00468">
    <property type="entry name" value="pheS"/>
    <property type="match status" value="1"/>
</dbReference>
<evidence type="ECO:0000313" key="18">
    <source>
        <dbReference type="EMBL" id="CAB4778455.1"/>
    </source>
</evidence>
<protein>
    <recommendedName>
        <fullName evidence="6">Phenylalanine--tRNA ligase alpha subunit</fullName>
        <ecNumber evidence="5">6.1.1.20</ecNumber>
    </recommendedName>
    <alternativeName>
        <fullName evidence="15">Phenylalanyl-tRNA synthetase alpha subunit</fullName>
    </alternativeName>
</protein>
<dbReference type="PANTHER" id="PTHR11538:SF41">
    <property type="entry name" value="PHENYLALANINE--TRNA LIGASE, MITOCHONDRIAL"/>
    <property type="match status" value="1"/>
</dbReference>
<comment type="subunit">
    <text evidence="4">Tetramer of two alpha and two beta subunits.</text>
</comment>
<name>A0A6J6W4P2_9ZZZZ</name>
<keyword evidence="13" id="KW-0648">Protein biosynthesis</keyword>
<comment type="subcellular location">
    <subcellularLocation>
        <location evidence="2">Cytoplasm</location>
    </subcellularLocation>
</comment>
<evidence type="ECO:0000256" key="14">
    <source>
        <dbReference type="ARBA" id="ARBA00023146"/>
    </source>
</evidence>
<dbReference type="InterPro" id="IPR002319">
    <property type="entry name" value="Phenylalanyl-tRNA_Synthase"/>
</dbReference>
<evidence type="ECO:0000256" key="7">
    <source>
        <dbReference type="ARBA" id="ARBA00022490"/>
    </source>
</evidence>
<feature type="domain" description="Aminoacyl-transfer RNA synthetases class-II family profile" evidence="17">
    <location>
        <begin position="112"/>
        <end position="347"/>
    </location>
</feature>
<dbReference type="SUPFAM" id="SSF55681">
    <property type="entry name" value="Class II aaRS and biotin synthetases"/>
    <property type="match status" value="1"/>
</dbReference>
<dbReference type="HAMAP" id="MF_00281">
    <property type="entry name" value="Phe_tRNA_synth_alpha1"/>
    <property type="match status" value="1"/>
</dbReference>
<evidence type="ECO:0000256" key="13">
    <source>
        <dbReference type="ARBA" id="ARBA00022917"/>
    </source>
</evidence>
<comment type="similarity">
    <text evidence="3">Belongs to the class-II aminoacyl-tRNA synthetase family. Phe-tRNA synthetase alpha subunit type 1 subfamily.</text>
</comment>
<gene>
    <name evidence="18" type="ORF">UFOPK2925_00696</name>
</gene>
<comment type="cofactor">
    <cofactor evidence="1">
        <name>Mg(2+)</name>
        <dbReference type="ChEBI" id="CHEBI:18420"/>
    </cofactor>
</comment>
<dbReference type="GO" id="GO:0006432">
    <property type="term" value="P:phenylalanyl-tRNA aminoacylation"/>
    <property type="evidence" value="ECO:0007669"/>
    <property type="project" value="InterPro"/>
</dbReference>
<dbReference type="GO" id="GO:0005737">
    <property type="term" value="C:cytoplasm"/>
    <property type="evidence" value="ECO:0007669"/>
    <property type="project" value="UniProtKB-SubCell"/>
</dbReference>
<dbReference type="GO" id="GO:0046872">
    <property type="term" value="F:metal ion binding"/>
    <property type="evidence" value="ECO:0007669"/>
    <property type="project" value="UniProtKB-KW"/>
</dbReference>
<organism evidence="18">
    <name type="scientific">freshwater metagenome</name>
    <dbReference type="NCBI Taxonomy" id="449393"/>
    <lineage>
        <taxon>unclassified sequences</taxon>
        <taxon>metagenomes</taxon>
        <taxon>ecological metagenomes</taxon>
    </lineage>
</organism>
<evidence type="ECO:0000256" key="5">
    <source>
        <dbReference type="ARBA" id="ARBA00012814"/>
    </source>
</evidence>
<dbReference type="GO" id="GO:0004826">
    <property type="term" value="F:phenylalanine-tRNA ligase activity"/>
    <property type="evidence" value="ECO:0007669"/>
    <property type="project" value="UniProtKB-EC"/>
</dbReference>
<evidence type="ECO:0000256" key="9">
    <source>
        <dbReference type="ARBA" id="ARBA00022723"/>
    </source>
</evidence>
<dbReference type="EMBL" id="CAEZZU010000086">
    <property type="protein sequence ID" value="CAB4778455.1"/>
    <property type="molecule type" value="Genomic_DNA"/>
</dbReference>
<keyword evidence="9" id="KW-0479">Metal-binding</keyword>
<keyword evidence="8" id="KW-0436">Ligase</keyword>
<dbReference type="GO" id="GO:0005524">
    <property type="term" value="F:ATP binding"/>
    <property type="evidence" value="ECO:0007669"/>
    <property type="project" value="UniProtKB-KW"/>
</dbReference>
<evidence type="ECO:0000256" key="2">
    <source>
        <dbReference type="ARBA" id="ARBA00004496"/>
    </source>
</evidence>
<proteinExistence type="inferred from homology"/>
<dbReference type="InterPro" id="IPR004529">
    <property type="entry name" value="Phe-tRNA-synth_IIc_asu"/>
</dbReference>
<keyword evidence="10" id="KW-0547">Nucleotide-binding</keyword>
<evidence type="ECO:0000256" key="3">
    <source>
        <dbReference type="ARBA" id="ARBA00010207"/>
    </source>
</evidence>
<evidence type="ECO:0000256" key="6">
    <source>
        <dbReference type="ARBA" id="ARBA00015409"/>
    </source>
</evidence>
<dbReference type="PROSITE" id="PS50862">
    <property type="entry name" value="AA_TRNA_LIGASE_II"/>
    <property type="match status" value="1"/>
</dbReference>
<sequence length="348" mass="38174">MNLAEAISSLQSASAAASELLGAVTNLAGVEEIERDFLGKRSVLVSVNEAIKDFAPEDRPAAGKAIGAYRAEVGSAIAAARDGMSAGEAAARIERERLDLTIGGRPQERGHLHLITQVQRELEDVFVGLGFQIAEGPEVETDWYNFEALNFPPGHPARAMQDTLYVDLGEQEQVLLRTHTSPVQVRVMESRKPPIYTIMPGRVYRRDTLDARHSPVFHQIEGLVVDEGITLGDLFGTIDAFTRSYFGSSIKARFLPSYFPFTEPSAEFSVTCIFCEGSGCTVCSRTGWIELGGCGMVDPNVFKSVGYDPETVSGFAFGFGLERMAQIRFGVDHVKAFFDDDIRFLKQF</sequence>
<dbReference type="Gene3D" id="3.30.930.10">
    <property type="entry name" value="Bira Bifunctional Protein, Domain 2"/>
    <property type="match status" value="1"/>
</dbReference>
<reference evidence="18" key="1">
    <citation type="submission" date="2020-05" db="EMBL/GenBank/DDBJ databases">
        <authorList>
            <person name="Chiriac C."/>
            <person name="Salcher M."/>
            <person name="Ghai R."/>
            <person name="Kavagutti S V."/>
        </authorList>
    </citation>
    <scope>NUCLEOTIDE SEQUENCE</scope>
</reference>
<evidence type="ECO:0000256" key="4">
    <source>
        <dbReference type="ARBA" id="ARBA00011209"/>
    </source>
</evidence>
<dbReference type="AlphaFoldDB" id="A0A6J6W4P2"/>
<comment type="catalytic activity">
    <reaction evidence="16">
        <text>tRNA(Phe) + L-phenylalanine + ATP = L-phenylalanyl-tRNA(Phe) + AMP + diphosphate + H(+)</text>
        <dbReference type="Rhea" id="RHEA:19413"/>
        <dbReference type="Rhea" id="RHEA-COMP:9668"/>
        <dbReference type="Rhea" id="RHEA-COMP:9699"/>
        <dbReference type="ChEBI" id="CHEBI:15378"/>
        <dbReference type="ChEBI" id="CHEBI:30616"/>
        <dbReference type="ChEBI" id="CHEBI:33019"/>
        <dbReference type="ChEBI" id="CHEBI:58095"/>
        <dbReference type="ChEBI" id="CHEBI:78442"/>
        <dbReference type="ChEBI" id="CHEBI:78531"/>
        <dbReference type="ChEBI" id="CHEBI:456215"/>
        <dbReference type="EC" id="6.1.1.20"/>
    </reaction>
</comment>
<dbReference type="GO" id="GO:0000049">
    <property type="term" value="F:tRNA binding"/>
    <property type="evidence" value="ECO:0007669"/>
    <property type="project" value="InterPro"/>
</dbReference>
<evidence type="ECO:0000256" key="10">
    <source>
        <dbReference type="ARBA" id="ARBA00022741"/>
    </source>
</evidence>
<keyword evidence="14" id="KW-0030">Aminoacyl-tRNA synthetase</keyword>
<dbReference type="Pfam" id="PF01409">
    <property type="entry name" value="tRNA-synt_2d"/>
    <property type="match status" value="1"/>
</dbReference>
<evidence type="ECO:0000256" key="11">
    <source>
        <dbReference type="ARBA" id="ARBA00022840"/>
    </source>
</evidence>
<evidence type="ECO:0000256" key="15">
    <source>
        <dbReference type="ARBA" id="ARBA00030612"/>
    </source>
</evidence>
<evidence type="ECO:0000256" key="12">
    <source>
        <dbReference type="ARBA" id="ARBA00022842"/>
    </source>
</evidence>
<dbReference type="InterPro" id="IPR022911">
    <property type="entry name" value="Phe_tRNA_ligase_alpha1_bac"/>
</dbReference>
<dbReference type="InterPro" id="IPR006195">
    <property type="entry name" value="aa-tRNA-synth_II"/>
</dbReference>
<keyword evidence="7" id="KW-0963">Cytoplasm</keyword>
<evidence type="ECO:0000259" key="17">
    <source>
        <dbReference type="PROSITE" id="PS50862"/>
    </source>
</evidence>
<evidence type="ECO:0000256" key="8">
    <source>
        <dbReference type="ARBA" id="ARBA00022598"/>
    </source>
</evidence>
<dbReference type="SUPFAM" id="SSF46589">
    <property type="entry name" value="tRNA-binding arm"/>
    <property type="match status" value="1"/>
</dbReference>
<dbReference type="InterPro" id="IPR045864">
    <property type="entry name" value="aa-tRNA-synth_II/BPL/LPL"/>
</dbReference>
<dbReference type="Pfam" id="PF02912">
    <property type="entry name" value="Phe_tRNA-synt_N"/>
    <property type="match status" value="1"/>
</dbReference>
<evidence type="ECO:0000256" key="16">
    <source>
        <dbReference type="ARBA" id="ARBA00049255"/>
    </source>
</evidence>
<dbReference type="PANTHER" id="PTHR11538">
    <property type="entry name" value="PHENYLALANYL-TRNA SYNTHETASE"/>
    <property type="match status" value="1"/>
</dbReference>
<dbReference type="InterPro" id="IPR010978">
    <property type="entry name" value="tRNA-bd_arm"/>
</dbReference>
<dbReference type="EC" id="6.1.1.20" evidence="5"/>
<dbReference type="CDD" id="cd00496">
    <property type="entry name" value="PheRS_alpha_core"/>
    <property type="match status" value="1"/>
</dbReference>